<protein>
    <submittedName>
        <fullName evidence="2">Uncharacterized protein</fullName>
    </submittedName>
</protein>
<accession>A0AAV7XPY5</accession>
<feature type="region of interest" description="Disordered" evidence="1">
    <location>
        <begin position="1"/>
        <end position="46"/>
    </location>
</feature>
<evidence type="ECO:0000313" key="2">
    <source>
        <dbReference type="EMBL" id="KAJ1526538.1"/>
    </source>
</evidence>
<keyword evidence="3" id="KW-1185">Reference proteome</keyword>
<sequence length="328" mass="37701">MESSQYTKIRISKEQRYPTLNIKAKRRKGSKQTNEQRQSLPPHGNPFKEVSGLEMDSQLRDFLKGNIQGILPHLSEERTEDLIDFLKSKGVKKQRDLRRLTCDVLEGHLNDMVDACDLFDEWQKVYGEGGPSTSRGSGLQSRLANNFQQQPVPTPNMPTFDKDSPYMPASVKEACIQRKRASSSGRNQMVERIVDRCREVVPGLQRSMFNDVALSLVLAYPDTFKDTILVSKHGSDSLAKQLRDKFDNDKRPKNSTQMEKEAPSNKEAYGCIRWNSTLPDSETEDSQEEKRQSLVDMHMLSKKEWDWKIIKKHSEESFFLQMKDINGP</sequence>
<comment type="caution">
    <text evidence="2">The sequence shown here is derived from an EMBL/GenBank/DDBJ whole genome shotgun (WGS) entry which is preliminary data.</text>
</comment>
<dbReference type="Proteomes" id="UP001075354">
    <property type="component" value="Chromosome 6"/>
</dbReference>
<organism evidence="2 3">
    <name type="scientific">Megalurothrips usitatus</name>
    <name type="common">bean blossom thrips</name>
    <dbReference type="NCBI Taxonomy" id="439358"/>
    <lineage>
        <taxon>Eukaryota</taxon>
        <taxon>Metazoa</taxon>
        <taxon>Ecdysozoa</taxon>
        <taxon>Arthropoda</taxon>
        <taxon>Hexapoda</taxon>
        <taxon>Insecta</taxon>
        <taxon>Pterygota</taxon>
        <taxon>Neoptera</taxon>
        <taxon>Paraneoptera</taxon>
        <taxon>Thysanoptera</taxon>
        <taxon>Terebrantia</taxon>
        <taxon>Thripoidea</taxon>
        <taxon>Thripidae</taxon>
        <taxon>Megalurothrips</taxon>
    </lineage>
</organism>
<evidence type="ECO:0000256" key="1">
    <source>
        <dbReference type="SAM" id="MobiDB-lite"/>
    </source>
</evidence>
<feature type="region of interest" description="Disordered" evidence="1">
    <location>
        <begin position="242"/>
        <end position="266"/>
    </location>
</feature>
<dbReference type="PANTHER" id="PTHR31025:SF22">
    <property type="entry name" value="IP13529P"/>
    <property type="match status" value="1"/>
</dbReference>
<proteinExistence type="predicted"/>
<dbReference type="PANTHER" id="PTHR31025">
    <property type="entry name" value="SI:CH211-196P9.1-RELATED"/>
    <property type="match status" value="1"/>
</dbReference>
<reference evidence="2" key="1">
    <citation type="submission" date="2022-12" db="EMBL/GenBank/DDBJ databases">
        <title>Chromosome-level genome assembly of the bean flower thrips Megalurothrips usitatus.</title>
        <authorList>
            <person name="Ma L."/>
            <person name="Liu Q."/>
            <person name="Li H."/>
            <person name="Cai W."/>
        </authorList>
    </citation>
    <scope>NUCLEOTIDE SEQUENCE</scope>
    <source>
        <strain evidence="2">Cailab_2022a</strain>
    </source>
</reference>
<gene>
    <name evidence="2" type="ORF">ONE63_008125</name>
</gene>
<feature type="compositionally biased region" description="Basic and acidic residues" evidence="1">
    <location>
        <begin position="242"/>
        <end position="264"/>
    </location>
</feature>
<dbReference type="AlphaFoldDB" id="A0AAV7XPY5"/>
<evidence type="ECO:0000313" key="3">
    <source>
        <dbReference type="Proteomes" id="UP001075354"/>
    </source>
</evidence>
<name>A0AAV7XPY5_9NEOP</name>
<dbReference type="EMBL" id="JAPTSV010000006">
    <property type="protein sequence ID" value="KAJ1526538.1"/>
    <property type="molecule type" value="Genomic_DNA"/>
</dbReference>